<sequence>MDAYTKRLLLRKLTTLTATALVLLFGTLAKLLAG</sequence>
<dbReference type="AlphaFoldDB" id="A0A645A5Z1"/>
<evidence type="ECO:0000313" key="1">
    <source>
        <dbReference type="EMBL" id="MPM48590.1"/>
    </source>
</evidence>
<protein>
    <submittedName>
        <fullName evidence="1">Uncharacterized protein</fullName>
    </submittedName>
</protein>
<organism evidence="1">
    <name type="scientific">bioreactor metagenome</name>
    <dbReference type="NCBI Taxonomy" id="1076179"/>
    <lineage>
        <taxon>unclassified sequences</taxon>
        <taxon>metagenomes</taxon>
        <taxon>ecological metagenomes</taxon>
    </lineage>
</organism>
<reference evidence="1" key="1">
    <citation type="submission" date="2019-08" db="EMBL/GenBank/DDBJ databases">
        <authorList>
            <person name="Kucharzyk K."/>
            <person name="Murdoch R.W."/>
            <person name="Higgins S."/>
            <person name="Loffler F."/>
        </authorList>
    </citation>
    <scope>NUCLEOTIDE SEQUENCE</scope>
</reference>
<gene>
    <name evidence="1" type="ORF">SDC9_95315</name>
</gene>
<comment type="caution">
    <text evidence="1">The sequence shown here is derived from an EMBL/GenBank/DDBJ whole genome shotgun (WGS) entry which is preliminary data.</text>
</comment>
<dbReference type="EMBL" id="VSSQ01012166">
    <property type="protein sequence ID" value="MPM48590.1"/>
    <property type="molecule type" value="Genomic_DNA"/>
</dbReference>
<accession>A0A645A5Z1</accession>
<name>A0A645A5Z1_9ZZZZ</name>
<proteinExistence type="predicted"/>